<keyword evidence="3" id="KW-1185">Reference proteome</keyword>
<name>A0ABU0FI55_9HYPH</name>
<dbReference type="EMBL" id="JAUSVK010000001">
    <property type="protein sequence ID" value="MDQ0394288.1"/>
    <property type="molecule type" value="Genomic_DNA"/>
</dbReference>
<evidence type="ECO:0000313" key="2">
    <source>
        <dbReference type="EMBL" id="MDQ0394288.1"/>
    </source>
</evidence>
<feature type="chain" id="PRO_5045488182" evidence="1">
    <location>
        <begin position="21"/>
        <end position="118"/>
    </location>
</feature>
<evidence type="ECO:0000256" key="1">
    <source>
        <dbReference type="SAM" id="SignalP"/>
    </source>
</evidence>
<keyword evidence="1" id="KW-0732">Signal</keyword>
<dbReference type="Proteomes" id="UP001237448">
    <property type="component" value="Unassembled WGS sequence"/>
</dbReference>
<reference evidence="2 3" key="1">
    <citation type="submission" date="2023-07" db="EMBL/GenBank/DDBJ databases">
        <title>Genomic Encyclopedia of Type Strains, Phase IV (KMG-IV): sequencing the most valuable type-strain genomes for metagenomic binning, comparative biology and taxonomic classification.</title>
        <authorList>
            <person name="Goeker M."/>
        </authorList>
    </citation>
    <scope>NUCLEOTIDE SEQUENCE [LARGE SCALE GENOMIC DNA]</scope>
    <source>
        <strain evidence="2 3">DSM 5896</strain>
    </source>
</reference>
<dbReference type="RefSeq" id="WP_370879966.1">
    <property type="nucleotide sequence ID" value="NZ_JAUSVK010000001.1"/>
</dbReference>
<gene>
    <name evidence="2" type="ORF">J3R73_004080</name>
</gene>
<evidence type="ECO:0000313" key="3">
    <source>
        <dbReference type="Proteomes" id="UP001237448"/>
    </source>
</evidence>
<feature type="signal peptide" evidence="1">
    <location>
        <begin position="1"/>
        <end position="20"/>
    </location>
</feature>
<accession>A0ABU0FI55</accession>
<comment type="caution">
    <text evidence="2">The sequence shown here is derived from an EMBL/GenBank/DDBJ whole genome shotgun (WGS) entry which is preliminary data.</text>
</comment>
<sequence>MMIRPFCLGLCLVAAGPALAGDYSFVAAPQKDLNRIYRVDRVTGEVGACQYGVKDDNSGVTLCFPPGEGAGKQEPGDYMLIASNHEKESAVFRVEQRTGAMSVCYVWKDQVICTPPAR</sequence>
<protein>
    <submittedName>
        <fullName evidence="2">Uncharacterized protein</fullName>
    </submittedName>
</protein>
<proteinExistence type="predicted"/>
<organism evidence="2 3">
    <name type="scientific">Labrys monachus</name>
    <dbReference type="NCBI Taxonomy" id="217067"/>
    <lineage>
        <taxon>Bacteria</taxon>
        <taxon>Pseudomonadati</taxon>
        <taxon>Pseudomonadota</taxon>
        <taxon>Alphaproteobacteria</taxon>
        <taxon>Hyphomicrobiales</taxon>
        <taxon>Xanthobacteraceae</taxon>
        <taxon>Labrys</taxon>
    </lineage>
</organism>